<accession>A0AAV4CI52</accession>
<proteinExistence type="predicted"/>
<dbReference type="PANTHER" id="PTHR34415">
    <property type="entry name" value="INTEGRASE CATALYTIC DOMAIN-CONTAINING PROTEIN"/>
    <property type="match status" value="1"/>
</dbReference>
<feature type="domain" description="DUF7869" evidence="1">
    <location>
        <begin position="13"/>
        <end position="113"/>
    </location>
</feature>
<evidence type="ECO:0000259" key="1">
    <source>
        <dbReference type="Pfam" id="PF25273"/>
    </source>
</evidence>
<dbReference type="AlphaFoldDB" id="A0AAV4CI52"/>
<comment type="caution">
    <text evidence="2">The sequence shown here is derived from an EMBL/GenBank/DDBJ whole genome shotgun (WGS) entry which is preliminary data.</text>
</comment>
<protein>
    <submittedName>
        <fullName evidence="2">U-box domain-containing protein 16</fullName>
    </submittedName>
</protein>
<sequence>MPETSSYGVIIALSRDIIIWCDNCSGQNKNWYLFASLPRVMNDNSNPFLHSVTLKYLETGHTLLSCDSFHGLVERNMRKRGFIYNLHDLVSTVQTTEGGPKILELEVSDFREWDKRVTAGKTLAVPKLKNILVVKFEKKIPNFFSSRSVTQIQISGRSTFS</sequence>
<keyword evidence="3" id="KW-1185">Reference proteome</keyword>
<organism evidence="2 3">
    <name type="scientific">Plakobranchus ocellatus</name>
    <dbReference type="NCBI Taxonomy" id="259542"/>
    <lineage>
        <taxon>Eukaryota</taxon>
        <taxon>Metazoa</taxon>
        <taxon>Spiralia</taxon>
        <taxon>Lophotrochozoa</taxon>
        <taxon>Mollusca</taxon>
        <taxon>Gastropoda</taxon>
        <taxon>Heterobranchia</taxon>
        <taxon>Euthyneura</taxon>
        <taxon>Panpulmonata</taxon>
        <taxon>Sacoglossa</taxon>
        <taxon>Placobranchoidea</taxon>
        <taxon>Plakobranchidae</taxon>
        <taxon>Plakobranchus</taxon>
    </lineage>
</organism>
<dbReference type="PANTHER" id="PTHR34415:SF1">
    <property type="entry name" value="INTEGRASE CATALYTIC DOMAIN-CONTAINING PROTEIN"/>
    <property type="match status" value="1"/>
</dbReference>
<reference evidence="2 3" key="1">
    <citation type="journal article" date="2021" name="Elife">
        <title>Chloroplast acquisition without the gene transfer in kleptoplastic sea slugs, Plakobranchus ocellatus.</title>
        <authorList>
            <person name="Maeda T."/>
            <person name="Takahashi S."/>
            <person name="Yoshida T."/>
            <person name="Shimamura S."/>
            <person name="Takaki Y."/>
            <person name="Nagai Y."/>
            <person name="Toyoda A."/>
            <person name="Suzuki Y."/>
            <person name="Arimoto A."/>
            <person name="Ishii H."/>
            <person name="Satoh N."/>
            <person name="Nishiyama T."/>
            <person name="Hasebe M."/>
            <person name="Maruyama T."/>
            <person name="Minagawa J."/>
            <person name="Obokata J."/>
            <person name="Shigenobu S."/>
        </authorList>
    </citation>
    <scope>NUCLEOTIDE SEQUENCE [LARGE SCALE GENOMIC DNA]</scope>
</reference>
<dbReference type="Pfam" id="PF25273">
    <property type="entry name" value="DUF7869"/>
    <property type="match status" value="1"/>
</dbReference>
<evidence type="ECO:0000313" key="3">
    <source>
        <dbReference type="Proteomes" id="UP000735302"/>
    </source>
</evidence>
<dbReference type="InterPro" id="IPR057191">
    <property type="entry name" value="DUF7869"/>
</dbReference>
<name>A0AAV4CI52_9GAST</name>
<evidence type="ECO:0000313" key="2">
    <source>
        <dbReference type="EMBL" id="GFO31317.1"/>
    </source>
</evidence>
<dbReference type="Proteomes" id="UP000735302">
    <property type="component" value="Unassembled WGS sequence"/>
</dbReference>
<dbReference type="EMBL" id="BLXT01006392">
    <property type="protein sequence ID" value="GFO31317.1"/>
    <property type="molecule type" value="Genomic_DNA"/>
</dbReference>
<gene>
    <name evidence="2" type="ORF">PoB_005782200</name>
</gene>